<feature type="region of interest" description="Disordered" evidence="5">
    <location>
        <begin position="652"/>
        <end position="671"/>
    </location>
</feature>
<feature type="compositionally biased region" description="Basic and acidic residues" evidence="5">
    <location>
        <begin position="597"/>
        <end position="614"/>
    </location>
</feature>
<feature type="compositionally biased region" description="Acidic residues" evidence="5">
    <location>
        <begin position="394"/>
        <end position="406"/>
    </location>
</feature>
<dbReference type="Gene3D" id="1.10.472.10">
    <property type="entry name" value="Cyclin-like"/>
    <property type="match status" value="1"/>
</dbReference>
<dbReference type="OrthoDB" id="2436478at2759"/>
<accession>A0A9P3LSG2</accession>
<evidence type="ECO:0000256" key="1">
    <source>
        <dbReference type="ARBA" id="ARBA00023015"/>
    </source>
</evidence>
<sequence length="716" mass="79902">MPSSKGSTTEISLHATNLKDNAIHIPANESIMKPRTACESCGGNNVEVHHGELVCTGCGTILERSVLVNTDLGLTQVNVVGRDRNANRRQLAQVAYGGAGKKLEVARAARFQRTMMVESLLGTVAFSIGLGENDVKRALYLWGHLPVPTSGGKERRVTRRALACLYLCSKESKKGVTLVEIAARLSIDLFKLGAEYKRIKAELANKRIIDYSHPCFFTEDDIWILLDRIMIIGSAASIQRGDSDRLTPQLKEALGINAEDRADRLRKIWSSSQKCLKIAMDAGLATGRRSQAVVAACLMMTIQIQLQLTECPKCLVEFVCQLFSIPEHTAAARYKELQSCMLSWARRLPFIPHSKKITGSRLVYYLEDVLRHFGHLDELNKNLWGLLDNPICDDSDQEDGDQDESDDGQHRADDQAPVSSSSLSSEGLNSNGSCVTQSSESSIVPIDNDSSHNNSSRCTSIDESSFEPVYPPSFVANQKRRHNQASLIGIAKEQMPNDKVRYYDQKRLDWIKCLLKQGARSEQDIISASDTSLARWCAEYELEASGITRSKPSPQELDSCDLSERDLPEEELGLYLRSEQERKTLWRVVAPDYLESEKRAEENKEKKTAAQERRIQRKRLTQSQSAEGQHSVKRARSSKLCWDAISDTEDAGIKDGAHQPSTTGTSLDNTVGHLDAGSCKDPFEQRLDYIVERDYGCGYGNEDDYEEEGEEEADYY</sequence>
<evidence type="ECO:0000256" key="4">
    <source>
        <dbReference type="PROSITE-ProRule" id="PRU00469"/>
    </source>
</evidence>
<evidence type="ECO:0000259" key="6">
    <source>
        <dbReference type="PROSITE" id="PS51134"/>
    </source>
</evidence>
<dbReference type="Gene3D" id="1.10.472.170">
    <property type="match status" value="1"/>
</dbReference>
<feature type="compositionally biased region" description="Low complexity" evidence="5">
    <location>
        <begin position="419"/>
        <end position="433"/>
    </location>
</feature>
<organism evidence="7 8">
    <name type="scientific">Entomortierella parvispora</name>
    <dbReference type="NCBI Taxonomy" id="205924"/>
    <lineage>
        <taxon>Eukaryota</taxon>
        <taxon>Fungi</taxon>
        <taxon>Fungi incertae sedis</taxon>
        <taxon>Mucoromycota</taxon>
        <taxon>Mortierellomycotina</taxon>
        <taxon>Mortierellomycetes</taxon>
        <taxon>Mortierellales</taxon>
        <taxon>Mortierellaceae</taxon>
        <taxon>Entomortierella</taxon>
    </lineage>
</organism>
<dbReference type="InterPro" id="IPR000812">
    <property type="entry name" value="TFIIB"/>
</dbReference>
<dbReference type="Proteomes" id="UP000827284">
    <property type="component" value="Unassembled WGS sequence"/>
</dbReference>
<dbReference type="GO" id="GO:0008270">
    <property type="term" value="F:zinc ion binding"/>
    <property type="evidence" value="ECO:0007669"/>
    <property type="project" value="UniProtKB-KW"/>
</dbReference>
<dbReference type="PROSITE" id="PS51134">
    <property type="entry name" value="ZF_TFIIB"/>
    <property type="match status" value="1"/>
</dbReference>
<gene>
    <name evidence="7" type="ORF">EMPS_01342</name>
</gene>
<keyword evidence="1" id="KW-0805">Transcription regulation</keyword>
<dbReference type="AlphaFoldDB" id="A0A9P3LSG2"/>
<dbReference type="PANTHER" id="PTHR11618">
    <property type="entry name" value="TRANSCRIPTION INITIATION FACTOR IIB-RELATED"/>
    <property type="match status" value="1"/>
</dbReference>
<evidence type="ECO:0000256" key="3">
    <source>
        <dbReference type="ARBA" id="ARBA00031706"/>
    </source>
</evidence>
<proteinExistence type="predicted"/>
<dbReference type="InterPro" id="IPR013137">
    <property type="entry name" value="Znf_TFIIB"/>
</dbReference>
<dbReference type="GO" id="GO:0070897">
    <property type="term" value="P:transcription preinitiation complex assembly"/>
    <property type="evidence" value="ECO:0007669"/>
    <property type="project" value="InterPro"/>
</dbReference>
<feature type="domain" description="TFIIB-type" evidence="6">
    <location>
        <begin position="33"/>
        <end position="63"/>
    </location>
</feature>
<evidence type="ECO:0000313" key="8">
    <source>
        <dbReference type="Proteomes" id="UP000827284"/>
    </source>
</evidence>
<dbReference type="GO" id="GO:0005634">
    <property type="term" value="C:nucleus"/>
    <property type="evidence" value="ECO:0007669"/>
    <property type="project" value="TreeGrafter"/>
</dbReference>
<dbReference type="GO" id="GO:0097550">
    <property type="term" value="C:transcription preinitiation complex"/>
    <property type="evidence" value="ECO:0007669"/>
    <property type="project" value="TreeGrafter"/>
</dbReference>
<feature type="compositionally biased region" description="Polar residues" evidence="5">
    <location>
        <begin position="451"/>
        <end position="463"/>
    </location>
</feature>
<dbReference type="SUPFAM" id="SSF57783">
    <property type="entry name" value="Zinc beta-ribbon"/>
    <property type="match status" value="1"/>
</dbReference>
<evidence type="ECO:0000313" key="7">
    <source>
        <dbReference type="EMBL" id="GJJ68996.1"/>
    </source>
</evidence>
<evidence type="ECO:0000256" key="2">
    <source>
        <dbReference type="ARBA" id="ARBA00023163"/>
    </source>
</evidence>
<dbReference type="PANTHER" id="PTHR11618:SF13">
    <property type="entry name" value="TRANSCRIPTION INITIATION FACTOR IIB"/>
    <property type="match status" value="1"/>
</dbReference>
<reference evidence="7" key="2">
    <citation type="journal article" date="2022" name="Microbiol. Resour. Announc.">
        <title>Whole-Genome Sequence of Entomortierella parvispora E1425, a Mucoromycotan Fungus Associated with Burkholderiaceae-Related Endosymbiotic Bacteria.</title>
        <authorList>
            <person name="Herlambang A."/>
            <person name="Guo Y."/>
            <person name="Takashima Y."/>
            <person name="Narisawa K."/>
            <person name="Ohta H."/>
            <person name="Nishizawa T."/>
        </authorList>
    </citation>
    <scope>NUCLEOTIDE SEQUENCE</scope>
    <source>
        <strain evidence="7">E1425</strain>
    </source>
</reference>
<keyword evidence="4" id="KW-0862">Zinc</keyword>
<feature type="region of interest" description="Disordered" evidence="5">
    <location>
        <begin position="597"/>
        <end position="634"/>
    </location>
</feature>
<dbReference type="EMBL" id="BQFW01000002">
    <property type="protein sequence ID" value="GJJ68996.1"/>
    <property type="molecule type" value="Genomic_DNA"/>
</dbReference>
<comment type="caution">
    <text evidence="7">The sequence shown here is derived from an EMBL/GenBank/DDBJ whole genome shotgun (WGS) entry which is preliminary data.</text>
</comment>
<keyword evidence="4" id="KW-0479">Metal-binding</keyword>
<keyword evidence="4" id="KW-0863">Zinc-finger</keyword>
<name>A0A9P3LSG2_9FUNG</name>
<evidence type="ECO:0000256" key="5">
    <source>
        <dbReference type="SAM" id="MobiDB-lite"/>
    </source>
</evidence>
<keyword evidence="2" id="KW-0804">Transcription</keyword>
<keyword evidence="8" id="KW-1185">Reference proteome</keyword>
<feature type="region of interest" description="Disordered" evidence="5">
    <location>
        <begin position="394"/>
        <end position="465"/>
    </location>
</feature>
<protein>
    <recommendedName>
        <fullName evidence="3">General transcription factor TFIIB</fullName>
    </recommendedName>
</protein>
<reference evidence="7" key="1">
    <citation type="submission" date="2021-11" db="EMBL/GenBank/DDBJ databases">
        <authorList>
            <person name="Herlambang A."/>
            <person name="Guo Y."/>
            <person name="Takashima Y."/>
            <person name="Nishizawa T."/>
        </authorList>
    </citation>
    <scope>NUCLEOTIDE SEQUENCE</scope>
    <source>
        <strain evidence="7">E1425</strain>
    </source>
</reference>
<feature type="compositionally biased region" description="Polar residues" evidence="5">
    <location>
        <begin position="659"/>
        <end position="669"/>
    </location>
</feature>